<evidence type="ECO:0000256" key="2">
    <source>
        <dbReference type="ARBA" id="ARBA00022737"/>
    </source>
</evidence>
<gene>
    <name evidence="5" type="primary">LOC108273775</name>
</gene>
<reference evidence="4" key="1">
    <citation type="journal article" date="2016" name="Nat. Commun.">
        <title>The channel catfish genome sequence provides insights into the evolution of scale formation in teleosts.</title>
        <authorList>
            <person name="Liu Z."/>
            <person name="Liu S."/>
            <person name="Yao J."/>
            <person name="Bao L."/>
            <person name="Zhang J."/>
            <person name="Li Y."/>
            <person name="Jiang C."/>
            <person name="Sun L."/>
            <person name="Wang R."/>
            <person name="Zhang Y."/>
            <person name="Zhou T."/>
            <person name="Zeng Q."/>
            <person name="Fu Q."/>
            <person name="Gao S."/>
            <person name="Li N."/>
            <person name="Koren S."/>
            <person name="Jiang Y."/>
            <person name="Zimin A."/>
            <person name="Xu P."/>
            <person name="Phillippy A.M."/>
            <person name="Geng X."/>
            <person name="Song L."/>
            <person name="Sun F."/>
            <person name="Li C."/>
            <person name="Wang X."/>
            <person name="Chen A."/>
            <person name="Jin Y."/>
            <person name="Yuan Z."/>
            <person name="Yang Y."/>
            <person name="Tan S."/>
            <person name="Peatman E."/>
            <person name="Lu J."/>
            <person name="Qin Z."/>
            <person name="Dunham R."/>
            <person name="Li Z."/>
            <person name="Sonstegard T."/>
            <person name="Feng J."/>
            <person name="Danzmann R.G."/>
            <person name="Schroeder S."/>
            <person name="Scheffler B."/>
            <person name="Duke M.V."/>
            <person name="Ballard L."/>
            <person name="Kucuktas H."/>
            <person name="Kaltenboeck L."/>
            <person name="Liu H."/>
            <person name="Armbruster J."/>
            <person name="Xie Y."/>
            <person name="Kirby M.L."/>
            <person name="Tian Y."/>
            <person name="Flanagan M.E."/>
            <person name="Mu W."/>
            <person name="Waldbieser G.C."/>
        </authorList>
    </citation>
    <scope>NUCLEOTIDE SEQUENCE [LARGE SCALE GENOMIC DNA]</scope>
    <source>
        <strain evidence="4">SDA103</strain>
    </source>
</reference>
<dbReference type="InterPro" id="IPR006652">
    <property type="entry name" value="Kelch_1"/>
</dbReference>
<dbReference type="Gene3D" id="2.120.10.80">
    <property type="entry name" value="Kelch-type beta propeller"/>
    <property type="match status" value="1"/>
</dbReference>
<dbReference type="GeneID" id="108273775"/>
<proteinExistence type="predicted"/>
<name>A0A2D0S7S4_ICTPU</name>
<accession>A0A2D0S7S4</accession>
<dbReference type="Proteomes" id="UP000221080">
    <property type="component" value="Chromosome 13"/>
</dbReference>
<sequence length="133" mass="15509">MSAFHGRVFRPSLRSVDANRTDAHPKQCRERHRSEQPSVCAHSLQSVEAYNPHTNSWRMLASMFNPRRNFGVEVMDGRLYVVGGYSDESTTTNCAYYDEENDDWYETYSVRSRNLPFWSSDINRDQDQNCSDV</sequence>
<evidence type="ECO:0000256" key="3">
    <source>
        <dbReference type="SAM" id="MobiDB-lite"/>
    </source>
</evidence>
<keyword evidence="4" id="KW-1185">Reference proteome</keyword>
<dbReference type="SMART" id="SM00612">
    <property type="entry name" value="Kelch"/>
    <property type="match status" value="2"/>
</dbReference>
<protein>
    <submittedName>
        <fullName evidence="5">Kelch-like protein 10</fullName>
    </submittedName>
</protein>
<keyword evidence="2" id="KW-0677">Repeat</keyword>
<dbReference type="Pfam" id="PF01344">
    <property type="entry name" value="Kelch_1"/>
    <property type="match status" value="2"/>
</dbReference>
<evidence type="ECO:0000256" key="1">
    <source>
        <dbReference type="ARBA" id="ARBA00022441"/>
    </source>
</evidence>
<dbReference type="RefSeq" id="XP_017338787.1">
    <property type="nucleotide sequence ID" value="XM_017483298.3"/>
</dbReference>
<reference evidence="5" key="2">
    <citation type="submission" date="2025-08" db="UniProtKB">
        <authorList>
            <consortium name="RefSeq"/>
        </authorList>
    </citation>
    <scope>IDENTIFICATION</scope>
    <source>
        <tissue evidence="5">Blood</tissue>
    </source>
</reference>
<keyword evidence="1" id="KW-0880">Kelch repeat</keyword>
<dbReference type="PANTHER" id="PTHR46344:SF19">
    <property type="entry name" value="F-BOX DOMAIN-CONTAINING PROTEIN"/>
    <property type="match status" value="1"/>
</dbReference>
<feature type="compositionally biased region" description="Basic and acidic residues" evidence="3">
    <location>
        <begin position="17"/>
        <end position="35"/>
    </location>
</feature>
<organism evidence="4 5">
    <name type="scientific">Ictalurus punctatus</name>
    <name type="common">Channel catfish</name>
    <name type="synonym">Silurus punctatus</name>
    <dbReference type="NCBI Taxonomy" id="7998"/>
    <lineage>
        <taxon>Eukaryota</taxon>
        <taxon>Metazoa</taxon>
        <taxon>Chordata</taxon>
        <taxon>Craniata</taxon>
        <taxon>Vertebrata</taxon>
        <taxon>Euteleostomi</taxon>
        <taxon>Actinopterygii</taxon>
        <taxon>Neopterygii</taxon>
        <taxon>Teleostei</taxon>
        <taxon>Ostariophysi</taxon>
        <taxon>Siluriformes</taxon>
        <taxon>Ictaluridae</taxon>
        <taxon>Ictalurus</taxon>
    </lineage>
</organism>
<evidence type="ECO:0000313" key="4">
    <source>
        <dbReference type="Proteomes" id="UP000221080"/>
    </source>
</evidence>
<dbReference type="KEGG" id="ipu:108273775"/>
<feature type="region of interest" description="Disordered" evidence="3">
    <location>
        <begin position="15"/>
        <end position="37"/>
    </location>
</feature>
<dbReference type="OrthoDB" id="191037at2759"/>
<dbReference type="InterPro" id="IPR015915">
    <property type="entry name" value="Kelch-typ_b-propeller"/>
</dbReference>
<dbReference type="SUPFAM" id="SSF117281">
    <property type="entry name" value="Kelch motif"/>
    <property type="match status" value="1"/>
</dbReference>
<dbReference type="PANTHER" id="PTHR46344">
    <property type="entry name" value="OS02G0202900 PROTEIN"/>
    <property type="match status" value="1"/>
</dbReference>
<evidence type="ECO:0000313" key="5">
    <source>
        <dbReference type="RefSeq" id="XP_017338787.1"/>
    </source>
</evidence>
<dbReference type="AlphaFoldDB" id="A0A2D0S7S4"/>